<reference evidence="1" key="1">
    <citation type="submission" date="2023-02" db="EMBL/GenBank/DDBJ databases">
        <title>Genome of toxic invasive species Heracleum sosnowskyi carries increased number of genes despite the absence of recent whole-genome duplications.</title>
        <authorList>
            <person name="Schelkunov M."/>
            <person name="Shtratnikova V."/>
            <person name="Makarenko M."/>
            <person name="Klepikova A."/>
            <person name="Omelchenko D."/>
            <person name="Novikova G."/>
            <person name="Obukhova E."/>
            <person name="Bogdanov V."/>
            <person name="Penin A."/>
            <person name="Logacheva M."/>
        </authorList>
    </citation>
    <scope>NUCLEOTIDE SEQUENCE</scope>
    <source>
        <strain evidence="1">Hsosn_3</strain>
        <tissue evidence="1">Leaf</tissue>
    </source>
</reference>
<comment type="caution">
    <text evidence="1">The sequence shown here is derived from an EMBL/GenBank/DDBJ whole genome shotgun (WGS) entry which is preliminary data.</text>
</comment>
<evidence type="ECO:0000313" key="1">
    <source>
        <dbReference type="EMBL" id="KAK1365476.1"/>
    </source>
</evidence>
<accession>A0AAD8M9C7</accession>
<protein>
    <submittedName>
        <fullName evidence="1">Uncharacterized protein</fullName>
    </submittedName>
</protein>
<name>A0AAD8M9C7_9APIA</name>
<dbReference type="EMBL" id="JAUIZM010000009">
    <property type="protein sequence ID" value="KAK1365476.1"/>
    <property type="molecule type" value="Genomic_DNA"/>
</dbReference>
<sequence length="127" mass="14397">MFSLISAYFPIKDLLDAEKSGLKHVLRAEKSGPKILIDSTIMLKSGEIFVNPWSTSTITNLLQKMKAKLSKYKGIYSNAKTYPGKVALSTLAKSVRNKVIIDIGKYDVQIWFCSYFGRSFMDMWNIC</sequence>
<keyword evidence="2" id="KW-1185">Reference proteome</keyword>
<evidence type="ECO:0000313" key="2">
    <source>
        <dbReference type="Proteomes" id="UP001237642"/>
    </source>
</evidence>
<gene>
    <name evidence="1" type="ORF">POM88_041037</name>
</gene>
<reference evidence="1" key="2">
    <citation type="submission" date="2023-05" db="EMBL/GenBank/DDBJ databases">
        <authorList>
            <person name="Schelkunov M.I."/>
        </authorList>
    </citation>
    <scope>NUCLEOTIDE SEQUENCE</scope>
    <source>
        <strain evidence="1">Hsosn_3</strain>
        <tissue evidence="1">Leaf</tissue>
    </source>
</reference>
<organism evidence="1 2">
    <name type="scientific">Heracleum sosnowskyi</name>
    <dbReference type="NCBI Taxonomy" id="360622"/>
    <lineage>
        <taxon>Eukaryota</taxon>
        <taxon>Viridiplantae</taxon>
        <taxon>Streptophyta</taxon>
        <taxon>Embryophyta</taxon>
        <taxon>Tracheophyta</taxon>
        <taxon>Spermatophyta</taxon>
        <taxon>Magnoliopsida</taxon>
        <taxon>eudicotyledons</taxon>
        <taxon>Gunneridae</taxon>
        <taxon>Pentapetalae</taxon>
        <taxon>asterids</taxon>
        <taxon>campanulids</taxon>
        <taxon>Apiales</taxon>
        <taxon>Apiaceae</taxon>
        <taxon>Apioideae</taxon>
        <taxon>apioid superclade</taxon>
        <taxon>Tordylieae</taxon>
        <taxon>Tordyliinae</taxon>
        <taxon>Heracleum</taxon>
    </lineage>
</organism>
<proteinExistence type="predicted"/>
<dbReference type="Proteomes" id="UP001237642">
    <property type="component" value="Unassembled WGS sequence"/>
</dbReference>
<dbReference type="AlphaFoldDB" id="A0AAD8M9C7"/>